<reference evidence="1 2" key="1">
    <citation type="submission" date="2024-09" db="EMBL/GenBank/DDBJ databases">
        <authorList>
            <person name="Sun Q."/>
            <person name="Mori K."/>
        </authorList>
    </citation>
    <scope>NUCLEOTIDE SEQUENCE [LARGE SCALE GENOMIC DNA]</scope>
    <source>
        <strain evidence="1 2">CCM 8543</strain>
    </source>
</reference>
<dbReference type="InterPro" id="IPR047675">
    <property type="entry name" value="Putative_zinc-bd"/>
</dbReference>
<accession>A0ABV6DDJ0</accession>
<dbReference type="NCBIfam" id="NF041373">
    <property type="entry name" value="HGG_STG"/>
    <property type="match status" value="1"/>
</dbReference>
<name>A0ABV6DDJ0_9HYPH</name>
<keyword evidence="2" id="KW-1185">Reference proteome</keyword>
<dbReference type="EMBL" id="JBHLXD010000076">
    <property type="protein sequence ID" value="MFC0210708.1"/>
    <property type="molecule type" value="Genomic_DNA"/>
</dbReference>
<proteinExistence type="predicted"/>
<evidence type="ECO:0000313" key="1">
    <source>
        <dbReference type="EMBL" id="MFC0210708.1"/>
    </source>
</evidence>
<organism evidence="1 2">
    <name type="scientific">Chelativorans intermedius</name>
    <dbReference type="NCBI Taxonomy" id="515947"/>
    <lineage>
        <taxon>Bacteria</taxon>
        <taxon>Pseudomonadati</taxon>
        <taxon>Pseudomonadota</taxon>
        <taxon>Alphaproteobacteria</taxon>
        <taxon>Hyphomicrobiales</taxon>
        <taxon>Phyllobacteriaceae</taxon>
        <taxon>Chelativorans</taxon>
    </lineage>
</organism>
<dbReference type="RefSeq" id="WP_378074797.1">
    <property type="nucleotide sequence ID" value="NZ_JBHLXD010000076.1"/>
</dbReference>
<sequence length="74" mass="8045">MHLSSRCGTRTQNGMPCQSPAVANGRCRMHGGKSSGVPIGNDNARKHGLWTVDAVAERQELVALLRSMRGFPKR</sequence>
<protein>
    <submittedName>
        <fullName evidence="1">HGGxSTG domain-containing protein</fullName>
    </submittedName>
</protein>
<evidence type="ECO:0000313" key="2">
    <source>
        <dbReference type="Proteomes" id="UP001589755"/>
    </source>
</evidence>
<comment type="caution">
    <text evidence="1">The sequence shown here is derived from an EMBL/GenBank/DDBJ whole genome shotgun (WGS) entry which is preliminary data.</text>
</comment>
<dbReference type="Proteomes" id="UP001589755">
    <property type="component" value="Unassembled WGS sequence"/>
</dbReference>
<gene>
    <name evidence="1" type="ORF">ACFFJ2_20175</name>
</gene>